<evidence type="ECO:0000313" key="5">
    <source>
        <dbReference type="EMBL" id="QBD75483.1"/>
    </source>
</evidence>
<protein>
    <recommendedName>
        <fullName evidence="2">Uridine phosphorylase</fullName>
        <ecNumber evidence="1">2.4.2.3</ecNumber>
    </recommendedName>
</protein>
<dbReference type="EMBL" id="CP035758">
    <property type="protein sequence ID" value="QBD75483.1"/>
    <property type="molecule type" value="Genomic_DNA"/>
</dbReference>
<dbReference type="Proteomes" id="UP000290365">
    <property type="component" value="Chromosome"/>
</dbReference>
<gene>
    <name evidence="5" type="ORF">EPA93_05485</name>
</gene>
<reference evidence="5 6" key="1">
    <citation type="submission" date="2019-01" db="EMBL/GenBank/DDBJ databases">
        <title>Ktedonosporobacter rubrisoli SCAWS-G2.</title>
        <authorList>
            <person name="Huang Y."/>
            <person name="Yan B."/>
        </authorList>
    </citation>
    <scope>NUCLEOTIDE SEQUENCE [LARGE SCALE GENOMIC DNA]</scope>
    <source>
        <strain evidence="5 6">SCAWS-G2</strain>
    </source>
</reference>
<evidence type="ECO:0000313" key="6">
    <source>
        <dbReference type="Proteomes" id="UP000290365"/>
    </source>
</evidence>
<dbReference type="Pfam" id="PF01048">
    <property type="entry name" value="PNP_UDP_1"/>
    <property type="match status" value="1"/>
</dbReference>
<evidence type="ECO:0000256" key="2">
    <source>
        <dbReference type="ARBA" id="ARBA00021980"/>
    </source>
</evidence>
<dbReference type="PANTHER" id="PTHR43691">
    <property type="entry name" value="URIDINE PHOSPHORYLASE"/>
    <property type="match status" value="1"/>
</dbReference>
<dbReference type="SUPFAM" id="SSF53167">
    <property type="entry name" value="Purine and uridine phosphorylases"/>
    <property type="match status" value="1"/>
</dbReference>
<feature type="domain" description="Nucleoside phosphorylase" evidence="4">
    <location>
        <begin position="79"/>
        <end position="260"/>
    </location>
</feature>
<name>A0A4P6JKA3_KTERU</name>
<dbReference type="AlphaFoldDB" id="A0A4P6JKA3"/>
<dbReference type="EC" id="2.4.2.3" evidence="1"/>
<dbReference type="GO" id="GO:0009116">
    <property type="term" value="P:nucleoside metabolic process"/>
    <property type="evidence" value="ECO:0007669"/>
    <property type="project" value="InterPro"/>
</dbReference>
<sequence length="261" mass="29058">MNSIFTNFHLWREENCYVTAQEDLLHHHIDPQGIDLGTTCLVTFSSSLFERLLETYTVEQNDFWPYSTTPLRVCHTPTGKKFALHFPSYGGPRIANSLEQLAACGIRSVIGLGLGGTPQEHLNIGDILLLEGAMRGDGVSRYYAPMEYPAIADLALTARIRAQLEKRGEKFVSGLSFGTDALYREDKHLVAQLRTLGIISVELESSALLTIARRLGLACSWVGVVSDRLTPTLHEGNIHAEHIMDTLQRLARLLTELIDEL</sequence>
<dbReference type="GO" id="GO:0005829">
    <property type="term" value="C:cytosol"/>
    <property type="evidence" value="ECO:0007669"/>
    <property type="project" value="TreeGrafter"/>
</dbReference>
<evidence type="ECO:0000259" key="4">
    <source>
        <dbReference type="Pfam" id="PF01048"/>
    </source>
</evidence>
<dbReference type="PANTHER" id="PTHR43691:SF11">
    <property type="entry name" value="FI09636P-RELATED"/>
    <property type="match status" value="1"/>
</dbReference>
<evidence type="ECO:0000256" key="3">
    <source>
        <dbReference type="ARBA" id="ARBA00048447"/>
    </source>
</evidence>
<dbReference type="KEGG" id="kbs:EPA93_05485"/>
<dbReference type="RefSeq" id="WP_129886081.1">
    <property type="nucleotide sequence ID" value="NZ_CP035758.1"/>
</dbReference>
<dbReference type="Gene3D" id="3.40.50.1580">
    <property type="entry name" value="Nucleoside phosphorylase domain"/>
    <property type="match status" value="1"/>
</dbReference>
<evidence type="ECO:0000256" key="1">
    <source>
        <dbReference type="ARBA" id="ARBA00011888"/>
    </source>
</evidence>
<comment type="catalytic activity">
    <reaction evidence="3">
        <text>uridine + phosphate = alpha-D-ribose 1-phosphate + uracil</text>
        <dbReference type="Rhea" id="RHEA:24388"/>
        <dbReference type="ChEBI" id="CHEBI:16704"/>
        <dbReference type="ChEBI" id="CHEBI:17568"/>
        <dbReference type="ChEBI" id="CHEBI:43474"/>
        <dbReference type="ChEBI" id="CHEBI:57720"/>
        <dbReference type="EC" id="2.4.2.3"/>
    </reaction>
</comment>
<proteinExistence type="predicted"/>
<accession>A0A4P6JKA3</accession>
<dbReference type="GO" id="GO:0004850">
    <property type="term" value="F:uridine phosphorylase activity"/>
    <property type="evidence" value="ECO:0007669"/>
    <property type="project" value="UniProtKB-EC"/>
</dbReference>
<keyword evidence="6" id="KW-1185">Reference proteome</keyword>
<dbReference type="InterPro" id="IPR035994">
    <property type="entry name" value="Nucleoside_phosphorylase_sf"/>
</dbReference>
<dbReference type="OrthoDB" id="7945729at2"/>
<organism evidence="5 6">
    <name type="scientific">Ktedonosporobacter rubrisoli</name>
    <dbReference type="NCBI Taxonomy" id="2509675"/>
    <lineage>
        <taxon>Bacteria</taxon>
        <taxon>Bacillati</taxon>
        <taxon>Chloroflexota</taxon>
        <taxon>Ktedonobacteria</taxon>
        <taxon>Ktedonobacterales</taxon>
        <taxon>Ktedonosporobacteraceae</taxon>
        <taxon>Ktedonosporobacter</taxon>
    </lineage>
</organism>
<dbReference type="InterPro" id="IPR000845">
    <property type="entry name" value="Nucleoside_phosphorylase_d"/>
</dbReference>